<keyword evidence="5" id="KW-0902">Two-component regulatory system</keyword>
<keyword evidence="7" id="KW-1133">Transmembrane helix</keyword>
<keyword evidence="10" id="KW-1185">Reference proteome</keyword>
<evidence type="ECO:0000256" key="3">
    <source>
        <dbReference type="ARBA" id="ARBA00022679"/>
    </source>
</evidence>
<reference evidence="9" key="1">
    <citation type="submission" date="2022-06" db="EMBL/GenBank/DDBJ databases">
        <title>Alkalimarinus sp. nov., isolated from gut of a Alitta virens.</title>
        <authorList>
            <person name="Yang A.I."/>
            <person name="Shin N.-R."/>
        </authorList>
    </citation>
    <scope>NUCLEOTIDE SEQUENCE</scope>
    <source>
        <strain evidence="9">A2M4</strain>
    </source>
</reference>
<evidence type="ECO:0000259" key="8">
    <source>
        <dbReference type="Pfam" id="PF00512"/>
    </source>
</evidence>
<keyword evidence="7" id="KW-0812">Transmembrane</keyword>
<evidence type="ECO:0000256" key="6">
    <source>
        <dbReference type="SAM" id="Coils"/>
    </source>
</evidence>
<dbReference type="Proteomes" id="UP001163739">
    <property type="component" value="Chromosome"/>
</dbReference>
<comment type="catalytic activity">
    <reaction evidence="1">
        <text>ATP + protein L-histidine = ADP + protein N-phospho-L-histidine.</text>
        <dbReference type="EC" id="2.7.13.3"/>
    </reaction>
</comment>
<accession>A0ABY6N1M6</accession>
<gene>
    <name evidence="9" type="ORF">NKI27_18510</name>
</gene>
<dbReference type="CDD" id="cd00082">
    <property type="entry name" value="HisKA"/>
    <property type="match status" value="1"/>
</dbReference>
<keyword evidence="7" id="KW-0472">Membrane</keyword>
<organism evidence="9 10">
    <name type="scientific">Alkalimarinus alittae</name>
    <dbReference type="NCBI Taxonomy" id="2961619"/>
    <lineage>
        <taxon>Bacteria</taxon>
        <taxon>Pseudomonadati</taxon>
        <taxon>Pseudomonadota</taxon>
        <taxon>Gammaproteobacteria</taxon>
        <taxon>Alteromonadales</taxon>
        <taxon>Alteromonadaceae</taxon>
        <taxon>Alkalimarinus</taxon>
    </lineage>
</organism>
<dbReference type="Gene3D" id="1.10.287.130">
    <property type="match status" value="1"/>
</dbReference>
<feature type="transmembrane region" description="Helical" evidence="7">
    <location>
        <begin position="187"/>
        <end position="208"/>
    </location>
</feature>
<dbReference type="InterPro" id="IPR050736">
    <property type="entry name" value="Sensor_HK_Regulatory"/>
</dbReference>
<evidence type="ECO:0000256" key="4">
    <source>
        <dbReference type="ARBA" id="ARBA00022777"/>
    </source>
</evidence>
<dbReference type="Pfam" id="PF00512">
    <property type="entry name" value="HisKA"/>
    <property type="match status" value="1"/>
</dbReference>
<evidence type="ECO:0000313" key="10">
    <source>
        <dbReference type="Proteomes" id="UP001163739"/>
    </source>
</evidence>
<dbReference type="PANTHER" id="PTHR43711">
    <property type="entry name" value="TWO-COMPONENT HISTIDINE KINASE"/>
    <property type="match status" value="1"/>
</dbReference>
<protein>
    <recommendedName>
        <fullName evidence="2">histidine kinase</fullName>
        <ecNumber evidence="2">2.7.13.3</ecNumber>
    </recommendedName>
</protein>
<evidence type="ECO:0000256" key="7">
    <source>
        <dbReference type="SAM" id="Phobius"/>
    </source>
</evidence>
<keyword evidence="4" id="KW-0418">Kinase</keyword>
<evidence type="ECO:0000256" key="2">
    <source>
        <dbReference type="ARBA" id="ARBA00012438"/>
    </source>
</evidence>
<dbReference type="EMBL" id="CP100390">
    <property type="protein sequence ID" value="UZE96013.1"/>
    <property type="molecule type" value="Genomic_DNA"/>
</dbReference>
<dbReference type="PANTHER" id="PTHR43711:SF31">
    <property type="entry name" value="HISTIDINE KINASE"/>
    <property type="match status" value="1"/>
</dbReference>
<dbReference type="InterPro" id="IPR036097">
    <property type="entry name" value="HisK_dim/P_sf"/>
</dbReference>
<evidence type="ECO:0000256" key="1">
    <source>
        <dbReference type="ARBA" id="ARBA00000085"/>
    </source>
</evidence>
<evidence type="ECO:0000256" key="5">
    <source>
        <dbReference type="ARBA" id="ARBA00023012"/>
    </source>
</evidence>
<dbReference type="EC" id="2.7.13.3" evidence="2"/>
<dbReference type="SUPFAM" id="SSF47384">
    <property type="entry name" value="Homodimeric domain of signal transducing histidine kinase"/>
    <property type="match status" value="1"/>
</dbReference>
<sequence length="276" mass="31182">MKVRVRKFAIALITYFLGVVVIASTSYWLERQRYMEEIDARLFAAASNIPSILPANFHDIARTPEAISKEQDQHNLELMSQHTRTGNLTYLYSYVMVDGMIHFTTCNYTKKDIKKNQIVTYWTAYPEGSIEYFDAMTATEPVYVTAGDRWGLFRTILIPLKSPGGQPYVAAADIDITVIEESLMNKVLSIVGISLVLFLLAIPLVLAYRQTYAEMNRKLVGLNNQLQSDINQAMKLEAELKEATQKANTANKIKSQFLANMSHELRTPINGVIGMN</sequence>
<feature type="coiled-coil region" evidence="6">
    <location>
        <begin position="212"/>
        <end position="253"/>
    </location>
</feature>
<evidence type="ECO:0000313" key="9">
    <source>
        <dbReference type="EMBL" id="UZE96013.1"/>
    </source>
</evidence>
<proteinExistence type="predicted"/>
<name>A0ABY6N1M6_9ALTE</name>
<keyword evidence="3" id="KW-0808">Transferase</keyword>
<keyword evidence="6" id="KW-0175">Coiled coil</keyword>
<feature type="domain" description="Signal transduction histidine kinase dimerisation/phosphoacceptor" evidence="8">
    <location>
        <begin position="254"/>
        <end position="275"/>
    </location>
</feature>
<dbReference type="RefSeq" id="WP_265047498.1">
    <property type="nucleotide sequence ID" value="NZ_CP100390.1"/>
</dbReference>
<dbReference type="InterPro" id="IPR003661">
    <property type="entry name" value="HisK_dim/P_dom"/>
</dbReference>